<protein>
    <submittedName>
        <fullName evidence="1">Uncharacterized protein</fullName>
    </submittedName>
</protein>
<evidence type="ECO:0000313" key="2">
    <source>
        <dbReference type="Proteomes" id="UP000214596"/>
    </source>
</evidence>
<dbReference type="Proteomes" id="UP000214596">
    <property type="component" value="Unassembled WGS sequence"/>
</dbReference>
<dbReference type="Gene3D" id="3.40.190.10">
    <property type="entry name" value="Periplasmic binding protein-like II"/>
    <property type="match status" value="1"/>
</dbReference>
<dbReference type="EMBL" id="NIXT01002443">
    <property type="protein sequence ID" value="OXE30210.1"/>
    <property type="molecule type" value="Genomic_DNA"/>
</dbReference>
<evidence type="ECO:0000313" key="1">
    <source>
        <dbReference type="EMBL" id="OXE30210.1"/>
    </source>
</evidence>
<dbReference type="SUPFAM" id="SSF53850">
    <property type="entry name" value="Periplasmic binding protein-like II"/>
    <property type="match status" value="1"/>
</dbReference>
<comment type="caution">
    <text evidence="1">The sequence shown here is derived from an EMBL/GenBank/DDBJ whole genome shotgun (WGS) entry which is preliminary data.</text>
</comment>
<organism evidence="1 2">
    <name type="scientific">Vibrio parahaemolyticus</name>
    <dbReference type="NCBI Taxonomy" id="670"/>
    <lineage>
        <taxon>Bacteria</taxon>
        <taxon>Pseudomonadati</taxon>
        <taxon>Pseudomonadota</taxon>
        <taxon>Gammaproteobacteria</taxon>
        <taxon>Vibrionales</taxon>
        <taxon>Vibrionaceae</taxon>
        <taxon>Vibrio</taxon>
    </lineage>
</organism>
<proteinExistence type="predicted"/>
<accession>A0A227J597</accession>
<name>A0A227J597_VIBPH</name>
<reference evidence="1 2" key="1">
    <citation type="journal article" date="2017" name="Appl. Environ. Microbiol.">
        <title>Parallel evolution of two clades of a major Atlantic endemic Vibrio parahaemolyticus pathogen lineage by independent acquisition of related pathogenicity islands.</title>
        <authorList>
            <person name="Xu F."/>
            <person name="Gonzalez-Escalona N."/>
            <person name="Drees K.P."/>
            <person name="Sebra R.P."/>
            <person name="Cooper V.S."/>
            <person name="Jones S.H."/>
            <person name="Whistler C.A."/>
        </authorList>
    </citation>
    <scope>NUCLEOTIDE SEQUENCE [LARGE SCALE GENOMIC DNA]</scope>
    <source>
        <strain evidence="1 2">MAVP-3</strain>
    </source>
</reference>
<feature type="non-terminal residue" evidence="1">
    <location>
        <position position="1"/>
    </location>
</feature>
<dbReference type="AlphaFoldDB" id="A0A227J597"/>
<gene>
    <name evidence="1" type="ORF">CA163_24545</name>
</gene>
<sequence length="118" mass="13267">VASKNPYHINDKLLVAYRRNHKSNLTITYSSSDEAYPFLYRDSHTGKLDGFFPDFIDLIQSRTGLAFSYVKPTSSLSNGLTAFDADIVPVSYVGPVPKSDWLITKPFMHSNYVSIQAE</sequence>
<feature type="non-terminal residue" evidence="1">
    <location>
        <position position="118"/>
    </location>
</feature>